<sequence>MKKKLLKGLSVLAAAGLFAACQNEEVKQSEEDTHESHQHTEETGNTETAPAVIEGLSDHYHTGDTVELTAAADIETDGHWHWYTSEDQENWELIEGEYEDALSLEAADEQYIKTVLYDDEHEPVAESDPVNIKIDDHTGDIYNGHFEDNQIEDRDISDWSGEWQSIYPYLESGELDDVFEHKSEDGDMTAEEYKEYYREGYMTNVNEINITDSGEFTFYESDEEYTGKYEYDGYEILEYEAGNRGVRFIFNKTDGDGEAPDFIQFSDHIIAPEKSSHFHLYWGDDREALLDEVVNWPTYYPADSTADSIKKDMLKH</sequence>
<evidence type="ECO:0000313" key="6">
    <source>
        <dbReference type="EMBL" id="MBF0753978.1"/>
    </source>
</evidence>
<dbReference type="RefSeq" id="WP_135097929.1">
    <property type="nucleotide sequence ID" value="NZ_JADGLW010000003.1"/>
</dbReference>
<evidence type="ECO:0000313" key="7">
    <source>
        <dbReference type="Proteomes" id="UP000647980"/>
    </source>
</evidence>
<proteinExistence type="predicted"/>
<dbReference type="PROSITE" id="PS51257">
    <property type="entry name" value="PROKAR_LIPOPROTEIN"/>
    <property type="match status" value="1"/>
</dbReference>
<evidence type="ECO:0000259" key="5">
    <source>
        <dbReference type="Pfam" id="PF09223"/>
    </source>
</evidence>
<organism evidence="6 7">
    <name type="scientific">Jeotgalicoccus nanhaiensis</name>
    <dbReference type="NCBI Taxonomy" id="568603"/>
    <lineage>
        <taxon>Bacteria</taxon>
        <taxon>Bacillati</taxon>
        <taxon>Bacillota</taxon>
        <taxon>Bacilli</taxon>
        <taxon>Bacillales</taxon>
        <taxon>Staphylococcaceae</taxon>
        <taxon>Jeotgalicoccus</taxon>
    </lineage>
</organism>
<accession>A0ABR9XYP1</accession>
<keyword evidence="2" id="KW-0862">Zinc</keyword>
<name>A0ABR9XYP1_9STAP</name>
<evidence type="ECO:0000256" key="4">
    <source>
        <dbReference type="SAM" id="SignalP"/>
    </source>
</evidence>
<keyword evidence="1 4" id="KW-0732">Signal</keyword>
<feature type="chain" id="PRO_5046698641" evidence="4">
    <location>
        <begin position="20"/>
        <end position="316"/>
    </location>
</feature>
<gene>
    <name evidence="6" type="ORF">IR135_06820</name>
</gene>
<keyword evidence="7" id="KW-1185">Reference proteome</keyword>
<protein>
    <submittedName>
        <fullName evidence="6">ZinT/AdcA family metal-binding protein</fullName>
    </submittedName>
</protein>
<dbReference type="SUPFAM" id="SSF50814">
    <property type="entry name" value="Lipocalins"/>
    <property type="match status" value="1"/>
</dbReference>
<dbReference type="Proteomes" id="UP000647980">
    <property type="component" value="Unassembled WGS sequence"/>
</dbReference>
<dbReference type="InterPro" id="IPR012674">
    <property type="entry name" value="Calycin"/>
</dbReference>
<evidence type="ECO:0000256" key="3">
    <source>
        <dbReference type="SAM" id="MobiDB-lite"/>
    </source>
</evidence>
<dbReference type="Pfam" id="PF09223">
    <property type="entry name" value="ZinT"/>
    <property type="match status" value="1"/>
</dbReference>
<feature type="compositionally biased region" description="Basic and acidic residues" evidence="3">
    <location>
        <begin position="25"/>
        <end position="42"/>
    </location>
</feature>
<feature type="signal peptide" evidence="4">
    <location>
        <begin position="1"/>
        <end position="19"/>
    </location>
</feature>
<feature type="region of interest" description="Disordered" evidence="3">
    <location>
        <begin position="25"/>
        <end position="48"/>
    </location>
</feature>
<dbReference type="EMBL" id="JADGLW010000003">
    <property type="protein sequence ID" value="MBF0753978.1"/>
    <property type="molecule type" value="Genomic_DNA"/>
</dbReference>
<dbReference type="InterPro" id="IPR015304">
    <property type="entry name" value="ZinT_dom"/>
</dbReference>
<comment type="caution">
    <text evidence="6">The sequence shown here is derived from an EMBL/GenBank/DDBJ whole genome shotgun (WGS) entry which is preliminary data.</text>
</comment>
<reference evidence="6 7" key="1">
    <citation type="submission" date="2020-10" db="EMBL/GenBank/DDBJ databases">
        <title>Mouse Oral microbiota.</title>
        <authorList>
            <person name="Joseph S."/>
            <person name="Aduse-Opoku J."/>
        </authorList>
    </citation>
    <scope>NUCLEOTIDE SEQUENCE [LARGE SCALE GENOMIC DNA]</scope>
    <source>
        <strain evidence="6 7">19428wE5_W307</strain>
    </source>
</reference>
<evidence type="ECO:0000256" key="2">
    <source>
        <dbReference type="ARBA" id="ARBA00022833"/>
    </source>
</evidence>
<evidence type="ECO:0000256" key="1">
    <source>
        <dbReference type="ARBA" id="ARBA00022729"/>
    </source>
</evidence>
<feature type="domain" description="ZinT" evidence="5">
    <location>
        <begin position="140"/>
        <end position="316"/>
    </location>
</feature>
<dbReference type="Gene3D" id="2.40.128.20">
    <property type="match status" value="1"/>
</dbReference>